<dbReference type="Pfam" id="PF02156">
    <property type="entry name" value="Glyco_hydro_26"/>
    <property type="match status" value="1"/>
</dbReference>
<sequence>MNTMLRLALALAPLFVVLLGGCQPQVKENQTSAPTPVVTNKPDLLAKLKGQPLLLFIGQDVATIDAYKASGLFVEPAGVVTYTNAYNSHGLANDADWGAGPVNGVTTHKRSPNSALMIGLAMMESEAYKGAVADIATGKFDDNLKQFAAVIRDMKVPVFVRIGHEFEGPWYGYEPESYKAAYRHIVEVMRPLAPNFISVWHSVAYSEEHKPANVLQAEWRKWYPGDDVVDWTGITWFNADNEPVAQAFVDLSRKLNKPLMMAETAPMGYDLGRGTLGHVVNGDDFKAGDVIKNINGDEIWQAWFEPTLAFIEKNRDVIYSLCYINTHWDLQPMWRADTETGQYQGLYWGDSRAEANSQIAARWAAEIKTDKWLQVPLTDWHAWMPMHGN</sequence>
<evidence type="ECO:0000313" key="7">
    <source>
        <dbReference type="EMBL" id="GGA86564.1"/>
    </source>
</evidence>
<dbReference type="InterPro" id="IPR022790">
    <property type="entry name" value="GH26_dom"/>
</dbReference>
<dbReference type="InterPro" id="IPR000805">
    <property type="entry name" value="Glyco_hydro_26"/>
</dbReference>
<evidence type="ECO:0000259" key="6">
    <source>
        <dbReference type="PROSITE" id="PS51764"/>
    </source>
</evidence>
<keyword evidence="2 4" id="KW-0378">Hydrolase</keyword>
<feature type="domain" description="GH26" evidence="6">
    <location>
        <begin position="39"/>
        <end position="356"/>
    </location>
</feature>
<dbReference type="GO" id="GO:0006080">
    <property type="term" value="P:substituted mannan metabolic process"/>
    <property type="evidence" value="ECO:0007669"/>
    <property type="project" value="InterPro"/>
</dbReference>
<evidence type="ECO:0000256" key="3">
    <source>
        <dbReference type="ARBA" id="ARBA00023295"/>
    </source>
</evidence>
<dbReference type="PROSITE" id="PS51764">
    <property type="entry name" value="GH26"/>
    <property type="match status" value="1"/>
</dbReference>
<proteinExistence type="inferred from homology"/>
<dbReference type="GO" id="GO:0016985">
    <property type="term" value="F:mannan endo-1,4-beta-mannosidase activity"/>
    <property type="evidence" value="ECO:0007669"/>
    <property type="project" value="InterPro"/>
</dbReference>
<dbReference type="AlphaFoldDB" id="A0A8J2U8G5"/>
<feature type="active site" description="Proton donor" evidence="4">
    <location>
        <position position="165"/>
    </location>
</feature>
<reference evidence="8" key="1">
    <citation type="journal article" date="2019" name="Int. J. Syst. Evol. Microbiol.">
        <title>The Global Catalogue of Microorganisms (GCM) 10K type strain sequencing project: providing services to taxonomists for standard genome sequencing and annotation.</title>
        <authorList>
            <consortium name="The Broad Institute Genomics Platform"/>
            <consortium name="The Broad Institute Genome Sequencing Center for Infectious Disease"/>
            <person name="Wu L."/>
            <person name="Ma J."/>
        </authorList>
    </citation>
    <scope>NUCLEOTIDE SEQUENCE [LARGE SCALE GENOMIC DNA]</scope>
    <source>
        <strain evidence="8">CGMCC 1.10130</strain>
    </source>
</reference>
<dbReference type="PANTHER" id="PTHR40079">
    <property type="entry name" value="MANNAN ENDO-1,4-BETA-MANNOSIDASE E-RELATED"/>
    <property type="match status" value="1"/>
</dbReference>
<gene>
    <name evidence="7" type="ORF">GCM10011369_30790</name>
</gene>
<feature type="chain" id="PRO_5035213134" description="GH26 domain-containing protein" evidence="5">
    <location>
        <begin position="21"/>
        <end position="389"/>
    </location>
</feature>
<evidence type="ECO:0000256" key="4">
    <source>
        <dbReference type="PROSITE-ProRule" id="PRU01100"/>
    </source>
</evidence>
<protein>
    <recommendedName>
        <fullName evidence="6">GH26 domain-containing protein</fullName>
    </recommendedName>
</protein>
<dbReference type="EMBL" id="BMDX01000020">
    <property type="protein sequence ID" value="GGA86564.1"/>
    <property type="molecule type" value="Genomic_DNA"/>
</dbReference>
<feature type="signal peptide" evidence="5">
    <location>
        <begin position="1"/>
        <end position="20"/>
    </location>
</feature>
<dbReference type="PANTHER" id="PTHR40079:SF4">
    <property type="entry name" value="GH26 DOMAIN-CONTAINING PROTEIN-RELATED"/>
    <property type="match status" value="1"/>
</dbReference>
<keyword evidence="3 4" id="KW-0326">Glycosidase</keyword>
<dbReference type="Proteomes" id="UP000619743">
    <property type="component" value="Unassembled WGS sequence"/>
</dbReference>
<dbReference type="SUPFAM" id="SSF51445">
    <property type="entry name" value="(Trans)glycosidases"/>
    <property type="match status" value="1"/>
</dbReference>
<dbReference type="Gene3D" id="3.20.20.80">
    <property type="entry name" value="Glycosidases"/>
    <property type="match status" value="1"/>
</dbReference>
<evidence type="ECO:0000256" key="1">
    <source>
        <dbReference type="ARBA" id="ARBA00007754"/>
    </source>
</evidence>
<comment type="similarity">
    <text evidence="1 4">Belongs to the glycosyl hydrolase 26 family.</text>
</comment>
<evidence type="ECO:0000256" key="2">
    <source>
        <dbReference type="ARBA" id="ARBA00022801"/>
    </source>
</evidence>
<keyword evidence="8" id="KW-1185">Reference proteome</keyword>
<evidence type="ECO:0000313" key="8">
    <source>
        <dbReference type="Proteomes" id="UP000619743"/>
    </source>
</evidence>
<dbReference type="PROSITE" id="PS51257">
    <property type="entry name" value="PROKAR_LIPOPROTEIN"/>
    <property type="match status" value="1"/>
</dbReference>
<name>A0A8J2U8G5_9GAMM</name>
<comment type="caution">
    <text evidence="7">The sequence shown here is derived from an EMBL/GenBank/DDBJ whole genome shotgun (WGS) entry which is preliminary data.</text>
</comment>
<organism evidence="7 8">
    <name type="scientific">Neiella marina</name>
    <dbReference type="NCBI Taxonomy" id="508461"/>
    <lineage>
        <taxon>Bacteria</taxon>
        <taxon>Pseudomonadati</taxon>
        <taxon>Pseudomonadota</taxon>
        <taxon>Gammaproteobacteria</taxon>
        <taxon>Alteromonadales</taxon>
        <taxon>Echinimonadaceae</taxon>
        <taxon>Neiella</taxon>
    </lineage>
</organism>
<feature type="active site" description="Nucleophile" evidence="4">
    <location>
        <position position="263"/>
    </location>
</feature>
<evidence type="ECO:0000256" key="5">
    <source>
        <dbReference type="SAM" id="SignalP"/>
    </source>
</evidence>
<keyword evidence="5" id="KW-0732">Signal</keyword>
<accession>A0A8J2U8G5</accession>
<dbReference type="InterPro" id="IPR017853">
    <property type="entry name" value="GH"/>
</dbReference>
<dbReference type="RefSeq" id="WP_087507058.1">
    <property type="nucleotide sequence ID" value="NZ_BMDX01000020.1"/>
</dbReference>
<dbReference type="OrthoDB" id="9816550at2"/>